<feature type="region of interest" description="Disordered" evidence="1">
    <location>
        <begin position="50"/>
        <end position="77"/>
    </location>
</feature>
<gene>
    <name evidence="2" type="ORF">CKAN_02531100</name>
</gene>
<name>A0A3S3NP66_9MAGN</name>
<evidence type="ECO:0000313" key="3">
    <source>
        <dbReference type="Proteomes" id="UP000283530"/>
    </source>
</evidence>
<dbReference type="AlphaFoldDB" id="A0A3S3NP66"/>
<dbReference type="STRING" id="337451.A0A3S3NP66"/>
<dbReference type="Proteomes" id="UP000283530">
    <property type="component" value="Unassembled WGS sequence"/>
</dbReference>
<proteinExistence type="predicted"/>
<keyword evidence="3" id="KW-1185">Reference proteome</keyword>
<reference evidence="2 3" key="1">
    <citation type="journal article" date="2019" name="Nat. Plants">
        <title>Stout camphor tree genome fills gaps in understanding of flowering plant genome evolution.</title>
        <authorList>
            <person name="Chaw S.M."/>
            <person name="Liu Y.C."/>
            <person name="Wu Y.W."/>
            <person name="Wang H.Y."/>
            <person name="Lin C.I."/>
            <person name="Wu C.S."/>
            <person name="Ke H.M."/>
            <person name="Chang L.Y."/>
            <person name="Hsu C.Y."/>
            <person name="Yang H.T."/>
            <person name="Sudianto E."/>
            <person name="Hsu M.H."/>
            <person name="Wu K.P."/>
            <person name="Wang L.N."/>
            <person name="Leebens-Mack J.H."/>
            <person name="Tsai I.J."/>
        </authorList>
    </citation>
    <scope>NUCLEOTIDE SEQUENCE [LARGE SCALE GENOMIC DNA]</scope>
    <source>
        <strain evidence="3">cv. Chaw 1501</strain>
        <tissue evidence="2">Young leaves</tissue>
    </source>
</reference>
<dbReference type="EMBL" id="QPKB01000011">
    <property type="protein sequence ID" value="RWR95948.1"/>
    <property type="molecule type" value="Genomic_DNA"/>
</dbReference>
<protein>
    <submittedName>
        <fullName evidence="2">GATA zinc finger domain-containing protein 14-like protein isoform X1</fullName>
    </submittedName>
</protein>
<evidence type="ECO:0000256" key="1">
    <source>
        <dbReference type="SAM" id="MobiDB-lite"/>
    </source>
</evidence>
<sequence>MDHAYQGRHPPQRLAAMVAAHQPKLDDTWYSDTGATHHITPDLGNLSIHSPYHGSDNVHVGNGQGQSFGEDTLPRTD</sequence>
<comment type="caution">
    <text evidence="2">The sequence shown here is derived from an EMBL/GenBank/DDBJ whole genome shotgun (WGS) entry which is preliminary data.</text>
</comment>
<evidence type="ECO:0000313" key="2">
    <source>
        <dbReference type="EMBL" id="RWR95948.1"/>
    </source>
</evidence>
<accession>A0A3S3NP66</accession>
<dbReference type="OrthoDB" id="1751812at2759"/>
<organism evidence="2 3">
    <name type="scientific">Cinnamomum micranthum f. kanehirae</name>
    <dbReference type="NCBI Taxonomy" id="337451"/>
    <lineage>
        <taxon>Eukaryota</taxon>
        <taxon>Viridiplantae</taxon>
        <taxon>Streptophyta</taxon>
        <taxon>Embryophyta</taxon>
        <taxon>Tracheophyta</taxon>
        <taxon>Spermatophyta</taxon>
        <taxon>Magnoliopsida</taxon>
        <taxon>Magnoliidae</taxon>
        <taxon>Laurales</taxon>
        <taxon>Lauraceae</taxon>
        <taxon>Cinnamomum</taxon>
    </lineage>
</organism>